<sequence length="170" mass="19171">MVLNLKQYSRKPPINKGLSVLAEEEYSDMAFAAKCAEGLLARMGMTMEGTEENYILFSEAGVLTSGKSKISISYDSRLSALEIWAYTSCIHNMPGTWAAATIQASDLKAIPRKLNYWYSTTTFSEFLELWKLTMKQPDIAISPEGDYWPSLMVEVGWNQKYKDLLESAKI</sequence>
<organism evidence="1 2">
    <name type="scientific">Leucogyrophana mollusca</name>
    <dbReference type="NCBI Taxonomy" id="85980"/>
    <lineage>
        <taxon>Eukaryota</taxon>
        <taxon>Fungi</taxon>
        <taxon>Dikarya</taxon>
        <taxon>Basidiomycota</taxon>
        <taxon>Agaricomycotina</taxon>
        <taxon>Agaricomycetes</taxon>
        <taxon>Agaricomycetidae</taxon>
        <taxon>Boletales</taxon>
        <taxon>Boletales incertae sedis</taxon>
        <taxon>Leucogyrophana</taxon>
    </lineage>
</organism>
<evidence type="ECO:0000313" key="2">
    <source>
        <dbReference type="Proteomes" id="UP000790709"/>
    </source>
</evidence>
<proteinExistence type="predicted"/>
<name>A0ACB8AZW0_9AGAM</name>
<reference evidence="1" key="1">
    <citation type="journal article" date="2021" name="New Phytol.">
        <title>Evolutionary innovations through gain and loss of genes in the ectomycorrhizal Boletales.</title>
        <authorList>
            <person name="Wu G."/>
            <person name="Miyauchi S."/>
            <person name="Morin E."/>
            <person name="Kuo A."/>
            <person name="Drula E."/>
            <person name="Varga T."/>
            <person name="Kohler A."/>
            <person name="Feng B."/>
            <person name="Cao Y."/>
            <person name="Lipzen A."/>
            <person name="Daum C."/>
            <person name="Hundley H."/>
            <person name="Pangilinan J."/>
            <person name="Johnson J."/>
            <person name="Barry K."/>
            <person name="LaButti K."/>
            <person name="Ng V."/>
            <person name="Ahrendt S."/>
            <person name="Min B."/>
            <person name="Choi I.G."/>
            <person name="Park H."/>
            <person name="Plett J.M."/>
            <person name="Magnuson J."/>
            <person name="Spatafora J.W."/>
            <person name="Nagy L.G."/>
            <person name="Henrissat B."/>
            <person name="Grigoriev I.V."/>
            <person name="Yang Z.L."/>
            <person name="Xu J."/>
            <person name="Martin F.M."/>
        </authorList>
    </citation>
    <scope>NUCLEOTIDE SEQUENCE</scope>
    <source>
        <strain evidence="1">KUC20120723A-06</strain>
    </source>
</reference>
<dbReference type="Proteomes" id="UP000790709">
    <property type="component" value="Unassembled WGS sequence"/>
</dbReference>
<gene>
    <name evidence="1" type="ORF">BV22DRAFT_1134410</name>
</gene>
<evidence type="ECO:0000313" key="1">
    <source>
        <dbReference type="EMBL" id="KAH7918684.1"/>
    </source>
</evidence>
<keyword evidence="2" id="KW-1185">Reference proteome</keyword>
<accession>A0ACB8AZW0</accession>
<protein>
    <submittedName>
        <fullName evidence="1">Uncharacterized protein</fullName>
    </submittedName>
</protein>
<comment type="caution">
    <text evidence="1">The sequence shown here is derived from an EMBL/GenBank/DDBJ whole genome shotgun (WGS) entry which is preliminary data.</text>
</comment>
<dbReference type="EMBL" id="MU266749">
    <property type="protein sequence ID" value="KAH7918684.1"/>
    <property type="molecule type" value="Genomic_DNA"/>
</dbReference>